<organism evidence="1 2">
    <name type="scientific">Apiospora hydei</name>
    <dbReference type="NCBI Taxonomy" id="1337664"/>
    <lineage>
        <taxon>Eukaryota</taxon>
        <taxon>Fungi</taxon>
        <taxon>Dikarya</taxon>
        <taxon>Ascomycota</taxon>
        <taxon>Pezizomycotina</taxon>
        <taxon>Sordariomycetes</taxon>
        <taxon>Xylariomycetidae</taxon>
        <taxon>Amphisphaeriales</taxon>
        <taxon>Apiosporaceae</taxon>
        <taxon>Apiospora</taxon>
    </lineage>
</organism>
<proteinExistence type="predicted"/>
<dbReference type="PANTHER" id="PTHR42085">
    <property type="entry name" value="F-BOX DOMAIN-CONTAINING PROTEIN"/>
    <property type="match status" value="1"/>
</dbReference>
<dbReference type="GeneID" id="92047649"/>
<comment type="caution">
    <text evidence="1">The sequence shown here is derived from an EMBL/GenBank/DDBJ whole genome shotgun (WGS) entry which is preliminary data.</text>
</comment>
<dbReference type="InterPro" id="IPR038883">
    <property type="entry name" value="AN11006-like"/>
</dbReference>
<evidence type="ECO:0000313" key="1">
    <source>
        <dbReference type="EMBL" id="KAK8075611.1"/>
    </source>
</evidence>
<evidence type="ECO:0000313" key="2">
    <source>
        <dbReference type="Proteomes" id="UP001433268"/>
    </source>
</evidence>
<accession>A0ABR1VWI9</accession>
<gene>
    <name evidence="1" type="ORF">PG997_010274</name>
</gene>
<protein>
    <submittedName>
        <fullName evidence="1">Uncharacterized protein</fullName>
    </submittedName>
</protein>
<keyword evidence="2" id="KW-1185">Reference proteome</keyword>
<dbReference type="RefSeq" id="XP_066666551.1">
    <property type="nucleotide sequence ID" value="XM_066814589.1"/>
</dbReference>
<dbReference type="PANTHER" id="PTHR42085:SF1">
    <property type="entry name" value="F-BOX DOMAIN-CONTAINING PROTEIN"/>
    <property type="match status" value="1"/>
</dbReference>
<name>A0ABR1VWI9_9PEZI</name>
<reference evidence="1 2" key="1">
    <citation type="submission" date="2023-01" db="EMBL/GenBank/DDBJ databases">
        <title>Analysis of 21 Apiospora genomes using comparative genomics revels a genus with tremendous synthesis potential of carbohydrate active enzymes and secondary metabolites.</title>
        <authorList>
            <person name="Sorensen T."/>
        </authorList>
    </citation>
    <scope>NUCLEOTIDE SEQUENCE [LARGE SCALE GENOMIC DNA]</scope>
    <source>
        <strain evidence="1 2">CBS 114990</strain>
    </source>
</reference>
<dbReference type="Proteomes" id="UP001433268">
    <property type="component" value="Unassembled WGS sequence"/>
</dbReference>
<dbReference type="EMBL" id="JAQQWN010000007">
    <property type="protein sequence ID" value="KAK8075611.1"/>
    <property type="molecule type" value="Genomic_DNA"/>
</dbReference>
<sequence length="145" mass="16308">MTDKTPFPFLSLPPELRNMVYYLALGDLRASYGPTTCTALAPPALTQTNRQVRAETLSLYYSQNRFHFTLPLPGGPSAFERWCAAMAPHFPYITRSLSFTHTKTAEPTHWRAMPFDYKVEFELSSGGTRPTRGASGALTAKERWT</sequence>